<dbReference type="InterPro" id="IPR001509">
    <property type="entry name" value="Epimerase_deHydtase"/>
</dbReference>
<protein>
    <submittedName>
        <fullName evidence="2">NAD-dependent epimerase/dehydratase family protein</fullName>
    </submittedName>
</protein>
<sequence>MRVVVTGGTGNVGSRLVERLAADPEVDEVVAVSRREPDDVPAGVEWRAANLAEHVPRDLLPGVDAVVHLAWLFQPTRDPGATWRANVEGTVRLLSAAADAGVRTVVQASSVGVYSRGPGRRPVDESWPAHGIPTAAYSREKAYVERLLDVFEQHNPSTRVVRMRPAFIFRRESSVQQRRLFAGPLAPTRLISHLPLPVLPDPGVTLQVVHTDDVVEAYRLALLREVRGAFNIATGPTLDVPAIARLLGARAVPVPARLTRLGVGAAWAAHLLPASPGLFDLLAQIPVMRTDRAREELGWEPQRDAETTFGELWAGFRSGEGGPTPPLAPATSGRLRSHEFATGLGWRP</sequence>
<name>A0ABP7HZP8_9ACTN</name>
<dbReference type="PANTHER" id="PTHR48079">
    <property type="entry name" value="PROTEIN YEEZ"/>
    <property type="match status" value="1"/>
</dbReference>
<proteinExistence type="predicted"/>
<dbReference type="Proteomes" id="UP001501821">
    <property type="component" value="Unassembled WGS sequence"/>
</dbReference>
<evidence type="ECO:0000313" key="3">
    <source>
        <dbReference type="Proteomes" id="UP001501821"/>
    </source>
</evidence>
<dbReference type="PANTHER" id="PTHR48079:SF6">
    <property type="entry name" value="NAD(P)-BINDING DOMAIN-CONTAINING PROTEIN-RELATED"/>
    <property type="match status" value="1"/>
</dbReference>
<accession>A0ABP7HZP8</accession>
<dbReference type="EMBL" id="BAABAH010000001">
    <property type="protein sequence ID" value="GAA3802740.1"/>
    <property type="molecule type" value="Genomic_DNA"/>
</dbReference>
<evidence type="ECO:0000259" key="1">
    <source>
        <dbReference type="Pfam" id="PF01370"/>
    </source>
</evidence>
<comment type="caution">
    <text evidence="2">The sequence shown here is derived from an EMBL/GenBank/DDBJ whole genome shotgun (WGS) entry which is preliminary data.</text>
</comment>
<dbReference type="InterPro" id="IPR051783">
    <property type="entry name" value="NAD(P)-dependent_oxidoreduct"/>
</dbReference>
<dbReference type="Gene3D" id="3.40.50.720">
    <property type="entry name" value="NAD(P)-binding Rossmann-like Domain"/>
    <property type="match status" value="1"/>
</dbReference>
<evidence type="ECO:0000313" key="2">
    <source>
        <dbReference type="EMBL" id="GAA3802740.1"/>
    </source>
</evidence>
<dbReference type="InterPro" id="IPR036291">
    <property type="entry name" value="NAD(P)-bd_dom_sf"/>
</dbReference>
<dbReference type="RefSeq" id="WP_344771917.1">
    <property type="nucleotide sequence ID" value="NZ_BAABAH010000001.1"/>
</dbReference>
<dbReference type="SUPFAM" id="SSF51735">
    <property type="entry name" value="NAD(P)-binding Rossmann-fold domains"/>
    <property type="match status" value="1"/>
</dbReference>
<feature type="domain" description="NAD-dependent epimerase/dehydratase" evidence="1">
    <location>
        <begin position="3"/>
        <end position="233"/>
    </location>
</feature>
<dbReference type="Pfam" id="PF01370">
    <property type="entry name" value="Epimerase"/>
    <property type="match status" value="1"/>
</dbReference>
<keyword evidence="3" id="KW-1185">Reference proteome</keyword>
<reference evidence="3" key="1">
    <citation type="journal article" date="2019" name="Int. J. Syst. Evol. Microbiol.">
        <title>The Global Catalogue of Microorganisms (GCM) 10K type strain sequencing project: providing services to taxonomists for standard genome sequencing and annotation.</title>
        <authorList>
            <consortium name="The Broad Institute Genomics Platform"/>
            <consortium name="The Broad Institute Genome Sequencing Center for Infectious Disease"/>
            <person name="Wu L."/>
            <person name="Ma J."/>
        </authorList>
    </citation>
    <scope>NUCLEOTIDE SEQUENCE [LARGE SCALE GENOMIC DNA]</scope>
    <source>
        <strain evidence="3">JCM 16953</strain>
    </source>
</reference>
<gene>
    <name evidence="2" type="ORF">GCM10022242_02160</name>
</gene>
<organism evidence="2 3">
    <name type="scientific">Nocardioides panacisoli</name>
    <dbReference type="NCBI Taxonomy" id="627624"/>
    <lineage>
        <taxon>Bacteria</taxon>
        <taxon>Bacillati</taxon>
        <taxon>Actinomycetota</taxon>
        <taxon>Actinomycetes</taxon>
        <taxon>Propionibacteriales</taxon>
        <taxon>Nocardioidaceae</taxon>
        <taxon>Nocardioides</taxon>
    </lineage>
</organism>